<organism evidence="1 2">
    <name type="scientific">Dentiscutata erythropus</name>
    <dbReference type="NCBI Taxonomy" id="1348616"/>
    <lineage>
        <taxon>Eukaryota</taxon>
        <taxon>Fungi</taxon>
        <taxon>Fungi incertae sedis</taxon>
        <taxon>Mucoromycota</taxon>
        <taxon>Glomeromycotina</taxon>
        <taxon>Glomeromycetes</taxon>
        <taxon>Diversisporales</taxon>
        <taxon>Gigasporaceae</taxon>
        <taxon>Dentiscutata</taxon>
    </lineage>
</organism>
<dbReference type="EMBL" id="CAJVPY010002751">
    <property type="protein sequence ID" value="CAG8570944.1"/>
    <property type="molecule type" value="Genomic_DNA"/>
</dbReference>
<accession>A0A9N9G1H5</accession>
<reference evidence="1" key="1">
    <citation type="submission" date="2021-06" db="EMBL/GenBank/DDBJ databases">
        <authorList>
            <person name="Kallberg Y."/>
            <person name="Tangrot J."/>
            <person name="Rosling A."/>
        </authorList>
    </citation>
    <scope>NUCLEOTIDE SEQUENCE</scope>
    <source>
        <strain evidence="1">MA453B</strain>
    </source>
</reference>
<comment type="caution">
    <text evidence="1">The sequence shown here is derived from an EMBL/GenBank/DDBJ whole genome shotgun (WGS) entry which is preliminary data.</text>
</comment>
<dbReference type="Proteomes" id="UP000789405">
    <property type="component" value="Unassembled WGS sequence"/>
</dbReference>
<name>A0A9N9G1H5_9GLOM</name>
<sequence length="39" mass="4557">MSKPINVVLKNSIKQLKSYIKILKRQCLWLGFEQYCGGK</sequence>
<protein>
    <submittedName>
        <fullName evidence="1">24479_t:CDS:1</fullName>
    </submittedName>
</protein>
<dbReference type="AlphaFoldDB" id="A0A9N9G1H5"/>
<keyword evidence="2" id="KW-1185">Reference proteome</keyword>
<gene>
    <name evidence="1" type="ORF">DERYTH_LOCUS6205</name>
</gene>
<evidence type="ECO:0000313" key="1">
    <source>
        <dbReference type="EMBL" id="CAG8570944.1"/>
    </source>
</evidence>
<evidence type="ECO:0000313" key="2">
    <source>
        <dbReference type="Proteomes" id="UP000789405"/>
    </source>
</evidence>
<proteinExistence type="predicted"/>